<dbReference type="Pfam" id="PF12864">
    <property type="entry name" value="DUF3822"/>
    <property type="match status" value="1"/>
</dbReference>
<evidence type="ECO:0000313" key="1">
    <source>
        <dbReference type="EMBL" id="GGH71981.1"/>
    </source>
</evidence>
<protein>
    <recommendedName>
        <fullName evidence="3">DUF3822 family protein</fullName>
    </recommendedName>
</protein>
<dbReference type="RefSeq" id="WP_188953996.1">
    <property type="nucleotide sequence ID" value="NZ_BMIB01000003.1"/>
</dbReference>
<dbReference type="CDD" id="cd24013">
    <property type="entry name" value="ASKHA_ATPase_BT3980-like"/>
    <property type="match status" value="1"/>
</dbReference>
<sequence length="273" mass="31501">MVQKTFGIYNPETATGAEQFYLELGKSHVATWLKDSNSNVISAFELFEYDAEMSPVFANVLRDVKLVSKIMKDYHPQVQVIWENSECLLVPANYYHEQVSTQYLNIVFGNALHADVSGHTHTATRTAAVFRVPRAWKEAVVMTYPNATFEHKYLGLFNSFNYDRQGLYAFFYRNHFILVVVKQRKVQLMQTFNYQTPEDVLYYILNTCNQYGMDYESTPVRVSGLIDFKSSLYEEMVKYLPDVAVDSLPGNRLGGAFTEQPVHFFVPFFKTTT</sequence>
<dbReference type="Proteomes" id="UP000627292">
    <property type="component" value="Unassembled WGS sequence"/>
</dbReference>
<proteinExistence type="predicted"/>
<reference evidence="1" key="2">
    <citation type="submission" date="2020-09" db="EMBL/GenBank/DDBJ databases">
        <authorList>
            <person name="Sun Q."/>
            <person name="Zhou Y."/>
        </authorList>
    </citation>
    <scope>NUCLEOTIDE SEQUENCE</scope>
    <source>
        <strain evidence="1">CGMCC 1.15290</strain>
    </source>
</reference>
<gene>
    <name evidence="1" type="ORF">GCM10011379_31910</name>
</gene>
<comment type="caution">
    <text evidence="1">The sequence shown here is derived from an EMBL/GenBank/DDBJ whole genome shotgun (WGS) entry which is preliminary data.</text>
</comment>
<dbReference type="Gene3D" id="3.30.420.260">
    <property type="match status" value="1"/>
</dbReference>
<name>A0A917IZ60_9BACT</name>
<reference evidence="1" key="1">
    <citation type="journal article" date="2014" name="Int. J. Syst. Evol. Microbiol.">
        <title>Complete genome sequence of Corynebacterium casei LMG S-19264T (=DSM 44701T), isolated from a smear-ripened cheese.</title>
        <authorList>
            <consortium name="US DOE Joint Genome Institute (JGI-PGF)"/>
            <person name="Walter F."/>
            <person name="Albersmeier A."/>
            <person name="Kalinowski J."/>
            <person name="Ruckert C."/>
        </authorList>
    </citation>
    <scope>NUCLEOTIDE SEQUENCE</scope>
    <source>
        <strain evidence="1">CGMCC 1.15290</strain>
    </source>
</reference>
<dbReference type="EMBL" id="BMIB01000003">
    <property type="protein sequence ID" value="GGH71981.1"/>
    <property type="molecule type" value="Genomic_DNA"/>
</dbReference>
<accession>A0A917IZ60</accession>
<evidence type="ECO:0008006" key="3">
    <source>
        <dbReference type="Google" id="ProtNLM"/>
    </source>
</evidence>
<dbReference type="InterPro" id="IPR024213">
    <property type="entry name" value="DUF3822"/>
</dbReference>
<dbReference type="AlphaFoldDB" id="A0A917IZ60"/>
<keyword evidence="2" id="KW-1185">Reference proteome</keyword>
<organism evidence="1 2">
    <name type="scientific">Filimonas zeae</name>
    <dbReference type="NCBI Taxonomy" id="1737353"/>
    <lineage>
        <taxon>Bacteria</taxon>
        <taxon>Pseudomonadati</taxon>
        <taxon>Bacteroidota</taxon>
        <taxon>Chitinophagia</taxon>
        <taxon>Chitinophagales</taxon>
        <taxon>Chitinophagaceae</taxon>
        <taxon>Filimonas</taxon>
    </lineage>
</organism>
<dbReference type="Gene3D" id="3.30.420.250">
    <property type="match status" value="1"/>
</dbReference>
<evidence type="ECO:0000313" key="2">
    <source>
        <dbReference type="Proteomes" id="UP000627292"/>
    </source>
</evidence>